<keyword evidence="10" id="KW-0460">Magnesium</keyword>
<evidence type="ECO:0000256" key="1">
    <source>
        <dbReference type="ARBA" id="ARBA00004141"/>
    </source>
</evidence>
<evidence type="ECO:0000256" key="13">
    <source>
        <dbReference type="ARBA" id="ARBA00022989"/>
    </source>
</evidence>
<keyword evidence="13 17" id="KW-1133">Transmembrane helix</keyword>
<dbReference type="InterPro" id="IPR001757">
    <property type="entry name" value="P_typ_ATPase"/>
</dbReference>
<feature type="transmembrane region" description="Helical" evidence="17">
    <location>
        <begin position="320"/>
        <end position="339"/>
    </location>
</feature>
<keyword evidence="7 17" id="KW-0547">Nucleotide-binding</keyword>
<dbReference type="PRINTS" id="PR00119">
    <property type="entry name" value="CATATPASE"/>
</dbReference>
<keyword evidence="5 17" id="KW-0812">Transmembrane</keyword>
<dbReference type="PANTHER" id="PTHR24093">
    <property type="entry name" value="CATION TRANSPORTING ATPASE"/>
    <property type="match status" value="1"/>
</dbReference>
<dbReference type="InterPro" id="IPR006408">
    <property type="entry name" value="P-type_ATPase_IIB"/>
</dbReference>
<dbReference type="SUPFAM" id="SSF81660">
    <property type="entry name" value="Metal cation-transporting ATPase, ATP-binding domain N"/>
    <property type="match status" value="1"/>
</dbReference>
<accession>A0ABD3JJ46</accession>
<dbReference type="InterPro" id="IPR023299">
    <property type="entry name" value="ATPase_P-typ_cyto_dom_N"/>
</dbReference>
<dbReference type="GO" id="GO:0005388">
    <property type="term" value="F:P-type calcium transporter activity"/>
    <property type="evidence" value="ECO:0007669"/>
    <property type="project" value="UniProtKB-EC"/>
</dbReference>
<dbReference type="Gene3D" id="1.20.1110.10">
    <property type="entry name" value="Calcium-transporting ATPase, transmembrane domain"/>
    <property type="match status" value="1"/>
</dbReference>
<evidence type="ECO:0000256" key="11">
    <source>
        <dbReference type="ARBA" id="ARBA00022860"/>
    </source>
</evidence>
<evidence type="ECO:0000256" key="15">
    <source>
        <dbReference type="ARBA" id="ARBA00023136"/>
    </source>
</evidence>
<dbReference type="AlphaFoldDB" id="A0ABD3JJ46"/>
<keyword evidence="4 17" id="KW-0109">Calcium transport</keyword>
<dbReference type="Pfam" id="PF00689">
    <property type="entry name" value="Cation_ATPase_C"/>
    <property type="match status" value="1"/>
</dbReference>
<sequence>MSLLRLLKPSEEAATDAVLFCCNSPTNIIHRRRWDLAFTVIYCLRVLKRPSKQVLGKKTDLSNNPREGDCPLLQDVDLKILSNLIREKNFESLYKLGGIEQVASILKTNLENGLSGDETDLKLRTTVFGANEYNKPLAKSFLSFTLAPFKDLIMIIAIASDALSLAVGIKEHGLEESWYDGGSLIMAIFLAVIVSAVSNYKQGRQFWKLSRVEAVRDGRRQPISIFDIVVGDVVYLKIGDQVPADGLFVNGHSLRVDESSMTGESDYIEVNNDGDGQMMVASVGKNTAWSEMMSSVSHDLDEETPLQARLNKLTSFIKKVGVSVAVLVLLVLMICSFTGHTQDDVGNREFTSGKTKSGDGMDAVVRIVAAAVTVVVVAIPEGLPLAVKVTLVYSMNRMMGDKAMVRKLSACETMGSATTICVENTGTLTSNEMRVTELCMGKEHVSVDASKEIATSIVEVLLQGIGLNTTGTVHMRPSESVPEILDCPTEKAILSWGVSKLGMTMDELKQEWEIVQVDAFNSEKTRSGVAVRRRGSQAVHIHWKGAAEMISRMCSDYYSQSGKVNVMTDEARSNFGTVIKNMADKSLRCIAFAYKKFDGSLAQFNGKLEEDGLALLGIVGIKDPCRRAVVSCRRAGVNIKMITGDNMHTARDMALECGIFNPEEDLEHEAIVEGVQFRNYSPEQRAAAIEKIRVMARSSPFDKFLMVQCLKQKGHVVAVTGDGMNDVPALKKADIGLYMGIQGTEVAKESSDIVILDDNFASVVTALRWGRCVFNNIQKFIQFQLTVNVAALVINFVAAVSSGNVPLTAVQLLWVNLIMDTLGALALATEQPTNDLMLKPPVGRMEPLISRVMWRNLVSQASYQVIVLLTLQFKGSSIYRVDEKVRNTIIFNCFVLCQVFNVFNARKLEDKNVFKEIHKNKLFLGILSMTIILQVVIVEFLKRFANTERLDWGQWGGCIGLAALSWPIGWLVKCIPVSGKILFFSRREESS</sequence>
<dbReference type="EMBL" id="JBJKBG010000008">
    <property type="protein sequence ID" value="KAL3728101.1"/>
    <property type="molecule type" value="Genomic_DNA"/>
</dbReference>
<dbReference type="InterPro" id="IPR023298">
    <property type="entry name" value="ATPase_P-typ_TM_dom_sf"/>
</dbReference>
<evidence type="ECO:0000256" key="9">
    <source>
        <dbReference type="ARBA" id="ARBA00022840"/>
    </source>
</evidence>
<dbReference type="FunFam" id="3.40.50.1000:FF:000193">
    <property type="entry name" value="Plasma membrane calcium-transporting ATPase 2"/>
    <property type="match status" value="1"/>
</dbReference>
<dbReference type="GO" id="GO:0005516">
    <property type="term" value="F:calmodulin binding"/>
    <property type="evidence" value="ECO:0007669"/>
    <property type="project" value="UniProtKB-KW"/>
</dbReference>
<dbReference type="Pfam" id="PF13246">
    <property type="entry name" value="Cation_ATPase"/>
    <property type="match status" value="1"/>
</dbReference>
<evidence type="ECO:0000256" key="10">
    <source>
        <dbReference type="ARBA" id="ARBA00022842"/>
    </source>
</evidence>
<evidence type="ECO:0000256" key="12">
    <source>
        <dbReference type="ARBA" id="ARBA00022967"/>
    </source>
</evidence>
<gene>
    <name evidence="19" type="ORF">ACJRO7_032795</name>
</gene>
<evidence type="ECO:0000256" key="4">
    <source>
        <dbReference type="ARBA" id="ARBA00022568"/>
    </source>
</evidence>
<dbReference type="InterPro" id="IPR036412">
    <property type="entry name" value="HAD-like_sf"/>
</dbReference>
<protein>
    <recommendedName>
        <fullName evidence="17">Calcium-transporting ATPase</fullName>
        <ecNumber evidence="17">7.2.2.10</ecNumber>
    </recommendedName>
</protein>
<comment type="catalytic activity">
    <reaction evidence="16 17">
        <text>Ca(2+)(in) + ATP + H2O = Ca(2+)(out) + ADP + phosphate + H(+)</text>
        <dbReference type="Rhea" id="RHEA:18105"/>
        <dbReference type="ChEBI" id="CHEBI:15377"/>
        <dbReference type="ChEBI" id="CHEBI:15378"/>
        <dbReference type="ChEBI" id="CHEBI:29108"/>
        <dbReference type="ChEBI" id="CHEBI:30616"/>
        <dbReference type="ChEBI" id="CHEBI:43474"/>
        <dbReference type="ChEBI" id="CHEBI:456216"/>
        <dbReference type="EC" id="7.2.2.10"/>
    </reaction>
</comment>
<feature type="transmembrane region" description="Helical" evidence="17">
    <location>
        <begin position="923"/>
        <end position="941"/>
    </location>
</feature>
<keyword evidence="15 17" id="KW-0472">Membrane</keyword>
<dbReference type="GO" id="GO:0046872">
    <property type="term" value="F:metal ion binding"/>
    <property type="evidence" value="ECO:0007669"/>
    <property type="project" value="UniProtKB-KW"/>
</dbReference>
<dbReference type="GO" id="GO:0005524">
    <property type="term" value="F:ATP binding"/>
    <property type="evidence" value="ECO:0007669"/>
    <property type="project" value="UniProtKB-KW"/>
</dbReference>
<dbReference type="SUPFAM" id="SSF81665">
    <property type="entry name" value="Calcium ATPase, transmembrane domain M"/>
    <property type="match status" value="1"/>
</dbReference>
<dbReference type="InterPro" id="IPR004014">
    <property type="entry name" value="ATPase_P-typ_cation-transptr_N"/>
</dbReference>
<comment type="caution">
    <text evidence="19">The sequence shown here is derived from an EMBL/GenBank/DDBJ whole genome shotgun (WGS) entry which is preliminary data.</text>
</comment>
<dbReference type="SUPFAM" id="SSF81653">
    <property type="entry name" value="Calcium ATPase, transduction domain A"/>
    <property type="match status" value="1"/>
</dbReference>
<keyword evidence="12" id="KW-1278">Translocase</keyword>
<comment type="subcellular location">
    <subcellularLocation>
        <location evidence="1 17">Membrane</location>
        <topology evidence="1 17">Multi-pass membrane protein</topology>
    </subcellularLocation>
</comment>
<dbReference type="Gene3D" id="3.40.50.1000">
    <property type="entry name" value="HAD superfamily/HAD-like"/>
    <property type="match status" value="1"/>
</dbReference>
<dbReference type="InterPro" id="IPR008250">
    <property type="entry name" value="ATPase_P-typ_transduc_dom_A_sf"/>
</dbReference>
<evidence type="ECO:0000259" key="18">
    <source>
        <dbReference type="SMART" id="SM00831"/>
    </source>
</evidence>
<reference evidence="19 20" key="1">
    <citation type="submission" date="2024-11" db="EMBL/GenBank/DDBJ databases">
        <title>Chromosome-level genome assembly of Eucalyptus globulus Labill. provides insights into its genome evolution.</title>
        <authorList>
            <person name="Li X."/>
        </authorList>
    </citation>
    <scope>NUCLEOTIDE SEQUENCE [LARGE SCALE GENOMIC DNA]</scope>
    <source>
        <strain evidence="19">CL2024</strain>
        <tissue evidence="19">Fresh tender leaves</tissue>
    </source>
</reference>
<evidence type="ECO:0000256" key="3">
    <source>
        <dbReference type="ARBA" id="ARBA00022448"/>
    </source>
</evidence>
<keyword evidence="6" id="KW-0479">Metal-binding</keyword>
<dbReference type="Gene3D" id="3.40.1110.10">
    <property type="entry name" value="Calcium-transporting ATPase, cytoplasmic domain N"/>
    <property type="match status" value="1"/>
</dbReference>
<dbReference type="NCBIfam" id="TIGR01517">
    <property type="entry name" value="ATPase-IIB_Ca"/>
    <property type="match status" value="1"/>
</dbReference>
<dbReference type="EC" id="7.2.2.10" evidence="17"/>
<evidence type="ECO:0000256" key="7">
    <source>
        <dbReference type="ARBA" id="ARBA00022741"/>
    </source>
</evidence>
<dbReference type="SUPFAM" id="SSF56784">
    <property type="entry name" value="HAD-like"/>
    <property type="match status" value="1"/>
</dbReference>
<evidence type="ECO:0000256" key="16">
    <source>
        <dbReference type="ARBA" id="ARBA00048694"/>
    </source>
</evidence>
<feature type="domain" description="Cation-transporting P-type ATPase N-terminal" evidence="18">
    <location>
        <begin position="92"/>
        <end position="169"/>
    </location>
</feature>
<dbReference type="Gene3D" id="2.70.150.10">
    <property type="entry name" value="Calcium-transporting ATPase, cytoplasmic transduction domain A"/>
    <property type="match status" value="1"/>
</dbReference>
<comment type="similarity">
    <text evidence="2 17">Belongs to the cation transport ATPase (P-type) (TC 3.A.3) family. Type IIB subfamily.</text>
</comment>
<evidence type="ECO:0000256" key="5">
    <source>
        <dbReference type="ARBA" id="ARBA00022692"/>
    </source>
</evidence>
<evidence type="ECO:0000256" key="2">
    <source>
        <dbReference type="ARBA" id="ARBA00006124"/>
    </source>
</evidence>
<dbReference type="FunFam" id="1.20.1110.10:FF:000039">
    <property type="entry name" value="Calcium-transporting ATPase"/>
    <property type="match status" value="1"/>
</dbReference>
<evidence type="ECO:0000256" key="6">
    <source>
        <dbReference type="ARBA" id="ARBA00022723"/>
    </source>
</evidence>
<comment type="caution">
    <text evidence="17">Lacks conserved residue(s) required for the propagation of feature annotation.</text>
</comment>
<feature type="transmembrane region" description="Helical" evidence="17">
    <location>
        <begin position="953"/>
        <end position="972"/>
    </location>
</feature>
<keyword evidence="20" id="KW-1185">Reference proteome</keyword>
<dbReference type="InterPro" id="IPR023214">
    <property type="entry name" value="HAD_sf"/>
</dbReference>
<keyword evidence="3 17" id="KW-0813">Transport</keyword>
<evidence type="ECO:0000256" key="14">
    <source>
        <dbReference type="ARBA" id="ARBA00023065"/>
    </source>
</evidence>
<keyword evidence="11" id="KW-0112">Calmodulin-binding</keyword>
<evidence type="ECO:0000256" key="8">
    <source>
        <dbReference type="ARBA" id="ARBA00022837"/>
    </source>
</evidence>
<dbReference type="Pfam" id="PF00690">
    <property type="entry name" value="Cation_ATPase_N"/>
    <property type="match status" value="1"/>
</dbReference>
<dbReference type="PRINTS" id="PR00120">
    <property type="entry name" value="HATPASE"/>
</dbReference>
<name>A0ABD3JJ46_EUCGL</name>
<keyword evidence="8 17" id="KW-0106">Calcium</keyword>
<dbReference type="GO" id="GO:0016020">
    <property type="term" value="C:membrane"/>
    <property type="evidence" value="ECO:0007669"/>
    <property type="project" value="UniProtKB-SubCell"/>
</dbReference>
<keyword evidence="14 17" id="KW-0406">Ion transport</keyword>
<evidence type="ECO:0000256" key="17">
    <source>
        <dbReference type="RuleBase" id="RU361146"/>
    </source>
</evidence>
<dbReference type="NCBIfam" id="TIGR01494">
    <property type="entry name" value="ATPase_P-type"/>
    <property type="match status" value="1"/>
</dbReference>
<organism evidence="19 20">
    <name type="scientific">Eucalyptus globulus</name>
    <name type="common">Tasmanian blue gum</name>
    <dbReference type="NCBI Taxonomy" id="34317"/>
    <lineage>
        <taxon>Eukaryota</taxon>
        <taxon>Viridiplantae</taxon>
        <taxon>Streptophyta</taxon>
        <taxon>Embryophyta</taxon>
        <taxon>Tracheophyta</taxon>
        <taxon>Spermatophyta</taxon>
        <taxon>Magnoliopsida</taxon>
        <taxon>eudicotyledons</taxon>
        <taxon>Gunneridae</taxon>
        <taxon>Pentapetalae</taxon>
        <taxon>rosids</taxon>
        <taxon>malvids</taxon>
        <taxon>Myrtales</taxon>
        <taxon>Myrtaceae</taxon>
        <taxon>Myrtoideae</taxon>
        <taxon>Eucalypteae</taxon>
        <taxon>Eucalyptus</taxon>
    </lineage>
</organism>
<feature type="transmembrane region" description="Helical" evidence="17">
    <location>
        <begin position="363"/>
        <end position="387"/>
    </location>
</feature>
<feature type="transmembrane region" description="Helical" evidence="17">
    <location>
        <begin position="181"/>
        <end position="200"/>
    </location>
</feature>
<dbReference type="PANTHER" id="PTHR24093:SF509">
    <property type="entry name" value="CALCIUM-TRANSPORTING ATPASE"/>
    <property type="match status" value="1"/>
</dbReference>
<feature type="transmembrane region" description="Helical" evidence="17">
    <location>
        <begin position="785"/>
        <end position="803"/>
    </location>
</feature>
<dbReference type="SMART" id="SM00831">
    <property type="entry name" value="Cation_ATPase_N"/>
    <property type="match status" value="1"/>
</dbReference>
<feature type="transmembrane region" description="Helical" evidence="17">
    <location>
        <begin position="152"/>
        <end position="169"/>
    </location>
</feature>
<feature type="transmembrane region" description="Helical" evidence="17">
    <location>
        <begin position="809"/>
        <end position="829"/>
    </location>
</feature>
<evidence type="ECO:0000313" key="19">
    <source>
        <dbReference type="EMBL" id="KAL3728101.1"/>
    </source>
</evidence>
<comment type="function">
    <text evidence="17">Catalyzes the hydrolysis of ATP coupled with the transport of calcium.</text>
</comment>
<dbReference type="Proteomes" id="UP001634007">
    <property type="component" value="Unassembled WGS sequence"/>
</dbReference>
<keyword evidence="9 17" id="KW-0067">ATP-binding</keyword>
<evidence type="ECO:0000313" key="20">
    <source>
        <dbReference type="Proteomes" id="UP001634007"/>
    </source>
</evidence>
<dbReference type="InterPro" id="IPR006068">
    <property type="entry name" value="ATPase_P-typ_cation-transptr_C"/>
</dbReference>
<proteinExistence type="inferred from homology"/>
<dbReference type="InterPro" id="IPR059000">
    <property type="entry name" value="ATPase_P-type_domA"/>
</dbReference>
<dbReference type="Pfam" id="PF00122">
    <property type="entry name" value="E1-E2_ATPase"/>
    <property type="match status" value="1"/>
</dbReference>